<evidence type="ECO:0000256" key="2">
    <source>
        <dbReference type="ARBA" id="ARBA00023125"/>
    </source>
</evidence>
<keyword evidence="4 5" id="KW-0539">Nucleus</keyword>
<keyword evidence="7" id="KW-0175">Coiled coil</keyword>
<dbReference type="PANTHER" id="PTHR24336">
    <property type="entry name" value="TRANSCRIPTION FACTOR LBX"/>
    <property type="match status" value="1"/>
</dbReference>
<feature type="DNA-binding region" description="Homeobox" evidence="5">
    <location>
        <begin position="474"/>
        <end position="533"/>
    </location>
</feature>
<proteinExistence type="predicted"/>
<feature type="compositionally biased region" description="Basic and acidic residues" evidence="8">
    <location>
        <begin position="591"/>
        <end position="606"/>
    </location>
</feature>
<dbReference type="GO" id="GO:1990837">
    <property type="term" value="F:sequence-specific double-stranded DNA binding"/>
    <property type="evidence" value="ECO:0000318"/>
    <property type="project" value="GO_Central"/>
</dbReference>
<keyword evidence="3 5" id="KW-0371">Homeobox</keyword>
<feature type="coiled-coil region" evidence="7">
    <location>
        <begin position="625"/>
        <end position="689"/>
    </location>
</feature>
<feature type="region of interest" description="Disordered" evidence="8">
    <location>
        <begin position="582"/>
        <end position="606"/>
    </location>
</feature>
<dbReference type="Proteomes" id="UP000005239">
    <property type="component" value="Unassembled WGS sequence"/>
</dbReference>
<dbReference type="InterPro" id="IPR051892">
    <property type="entry name" value="LBX_TF"/>
</dbReference>
<accession>A0A8R1UYR1</accession>
<dbReference type="SUPFAM" id="SSF46689">
    <property type="entry name" value="Homeodomain-like"/>
    <property type="match status" value="3"/>
</dbReference>
<evidence type="ECO:0000256" key="4">
    <source>
        <dbReference type="ARBA" id="ARBA00023242"/>
    </source>
</evidence>
<dbReference type="SUPFAM" id="SSF54277">
    <property type="entry name" value="CAD &amp; PB1 domains"/>
    <property type="match status" value="1"/>
</dbReference>
<sequence>MTERVHFKLAYNGQTHKFASTLHDDTLFYDDRLFRAVQEKVTNIVKGKAHYLFWRDDDSDVALESSEDLATAIEYAEATRTDPAKPPCVYLSVEVHGSTEPESATVQQEPREETAAPAAAAASETHEPDDEAAAVAPSAAVSSMDKEENTSRKPLTPEQEEVLQEAFTLEPYPTSSETEALARQLCTDTVQIIVWFFIRRINNGWYDQRLTREAMERLLEHPEELEAKHFIETKLLSTEEKLALLKFMGKAFNDMEMTAELMERCLVELRQHFYENRKDWAERAEEDHSDDDSLDEYGREITTKQRLERTERNIREIGVEFEEDETKWRVNPRQEFALEERFFYRGRTSAEQREELAADLGLTQDQVHRWFEQRKLKDLREEKERLEILNAANVPYPGSAYLAFREQQVKEQEQTKKCEDDCLASSALENEREVEDGENDDAELVKDKSTAKLTNRRLEKTERQIEDMGAELEEEESKWRFTPRQEFALEERFYYRGYPYAEKREELASELGLTVDQVNMWFEQRNLKENRKMKEDFEKMAAPNRLPKGCEEMFKLLETGMAKRPQEVLSKDMEKEQEEVNSTADQATLQQDKDVENNAMKKEENSIDDRERALKIREKALELKEEAFERRVTEFAVKIEEYEEEMRGLEERVKRIEEENEMNHLEKRMDALEKRLAKAEEGMDEMVIM</sequence>
<dbReference type="PANTHER" id="PTHR24336:SF8">
    <property type="entry name" value="LADYBIRD EARLY-RELATED"/>
    <property type="match status" value="1"/>
</dbReference>
<dbReference type="GO" id="GO:0005634">
    <property type="term" value="C:nucleus"/>
    <property type="evidence" value="ECO:0000318"/>
    <property type="project" value="GO_Central"/>
</dbReference>
<evidence type="ECO:0000256" key="6">
    <source>
        <dbReference type="RuleBase" id="RU000682"/>
    </source>
</evidence>
<evidence type="ECO:0000256" key="3">
    <source>
        <dbReference type="ARBA" id="ARBA00023155"/>
    </source>
</evidence>
<evidence type="ECO:0000256" key="8">
    <source>
        <dbReference type="SAM" id="MobiDB-lite"/>
    </source>
</evidence>
<dbReference type="GO" id="GO:0000981">
    <property type="term" value="F:DNA-binding transcription factor activity, RNA polymerase II-specific"/>
    <property type="evidence" value="ECO:0000318"/>
    <property type="project" value="GO_Central"/>
</dbReference>
<protein>
    <submittedName>
        <fullName evidence="9">Homeobox domain-containing protein</fullName>
    </submittedName>
</protein>
<evidence type="ECO:0000256" key="7">
    <source>
        <dbReference type="SAM" id="Coils"/>
    </source>
</evidence>
<feature type="region of interest" description="Disordered" evidence="8">
    <location>
        <begin position="96"/>
        <end position="158"/>
    </location>
</feature>
<dbReference type="InterPro" id="IPR001356">
    <property type="entry name" value="HD"/>
</dbReference>
<reference evidence="9" key="2">
    <citation type="submission" date="2022-06" db="UniProtKB">
        <authorList>
            <consortium name="EnsemblMetazoa"/>
        </authorList>
    </citation>
    <scope>IDENTIFICATION</scope>
    <source>
        <strain evidence="9">PS312</strain>
    </source>
</reference>
<evidence type="ECO:0000313" key="10">
    <source>
        <dbReference type="Proteomes" id="UP000005239"/>
    </source>
</evidence>
<dbReference type="FunFam" id="1.10.10.60:FF:000803">
    <property type="match status" value="1"/>
</dbReference>
<reference evidence="10" key="1">
    <citation type="journal article" date="2008" name="Nat. Genet.">
        <title>The Pristionchus pacificus genome provides a unique perspective on nematode lifestyle and parasitism.</title>
        <authorList>
            <person name="Dieterich C."/>
            <person name="Clifton S.W."/>
            <person name="Schuster L.N."/>
            <person name="Chinwalla A."/>
            <person name="Delehaunty K."/>
            <person name="Dinkelacker I."/>
            <person name="Fulton L."/>
            <person name="Fulton R."/>
            <person name="Godfrey J."/>
            <person name="Minx P."/>
            <person name="Mitreva M."/>
            <person name="Roeseler W."/>
            <person name="Tian H."/>
            <person name="Witte H."/>
            <person name="Yang S.P."/>
            <person name="Wilson R.K."/>
            <person name="Sommer R.J."/>
        </authorList>
    </citation>
    <scope>NUCLEOTIDE SEQUENCE [LARGE SCALE GENOMIC DNA]</scope>
    <source>
        <strain evidence="10">PS312</strain>
    </source>
</reference>
<dbReference type="Gene3D" id="1.10.10.60">
    <property type="entry name" value="Homeodomain-like"/>
    <property type="match status" value="3"/>
</dbReference>
<dbReference type="CDD" id="cd00086">
    <property type="entry name" value="homeodomain"/>
    <property type="match status" value="3"/>
</dbReference>
<dbReference type="SMART" id="SM00389">
    <property type="entry name" value="HOX"/>
    <property type="match status" value="3"/>
</dbReference>
<dbReference type="AlphaFoldDB" id="A0A2A6C1H1"/>
<organism evidence="9 10">
    <name type="scientific">Pristionchus pacificus</name>
    <name type="common">Parasitic nematode worm</name>
    <dbReference type="NCBI Taxonomy" id="54126"/>
    <lineage>
        <taxon>Eukaryota</taxon>
        <taxon>Metazoa</taxon>
        <taxon>Ecdysozoa</taxon>
        <taxon>Nematoda</taxon>
        <taxon>Chromadorea</taxon>
        <taxon>Rhabditida</taxon>
        <taxon>Rhabditina</taxon>
        <taxon>Diplogasteromorpha</taxon>
        <taxon>Diplogasteroidea</taxon>
        <taxon>Neodiplogasteridae</taxon>
        <taxon>Pristionchus</taxon>
    </lineage>
</organism>
<dbReference type="OrthoDB" id="6159439at2759"/>
<evidence type="ECO:0000313" key="9">
    <source>
        <dbReference type="EnsemblMetazoa" id="PPA42147.1"/>
    </source>
</evidence>
<comment type="subcellular location">
    <subcellularLocation>
        <location evidence="1 5 6">Nucleus</location>
    </subcellularLocation>
</comment>
<dbReference type="GO" id="GO:0006357">
    <property type="term" value="P:regulation of transcription by RNA polymerase II"/>
    <property type="evidence" value="ECO:0000318"/>
    <property type="project" value="GO_Central"/>
</dbReference>
<feature type="coiled-coil region" evidence="7">
    <location>
        <begin position="451"/>
        <end position="478"/>
    </location>
</feature>
<feature type="compositionally biased region" description="Low complexity" evidence="8">
    <location>
        <begin position="133"/>
        <end position="142"/>
    </location>
</feature>
<feature type="DNA-binding region" description="Homeobox" evidence="5">
    <location>
        <begin position="148"/>
        <end position="201"/>
    </location>
</feature>
<dbReference type="EnsemblMetazoa" id="PPA42147.1">
    <property type="protein sequence ID" value="PPA42147.1"/>
    <property type="gene ID" value="WBGene00280516"/>
</dbReference>
<feature type="DNA-binding region" description="Homeobox" evidence="5">
    <location>
        <begin position="323"/>
        <end position="382"/>
    </location>
</feature>
<accession>A0A2A6C1H1</accession>
<dbReference type="InterPro" id="IPR009057">
    <property type="entry name" value="Homeodomain-like_sf"/>
</dbReference>
<name>A0A2A6C1H1_PRIPA</name>
<dbReference type="PROSITE" id="PS50071">
    <property type="entry name" value="HOMEOBOX_2"/>
    <property type="match status" value="3"/>
</dbReference>
<keyword evidence="10" id="KW-1185">Reference proteome</keyword>
<dbReference type="Pfam" id="PF00046">
    <property type="entry name" value="Homeodomain"/>
    <property type="match status" value="3"/>
</dbReference>
<dbReference type="Gene3D" id="1.20.1270.70">
    <property type="entry name" value="Designed single chain three-helix bundle"/>
    <property type="match status" value="1"/>
</dbReference>
<evidence type="ECO:0000256" key="5">
    <source>
        <dbReference type="PROSITE-ProRule" id="PRU00108"/>
    </source>
</evidence>
<gene>
    <name evidence="9" type="primary">WBGene00280516</name>
</gene>
<keyword evidence="2 5" id="KW-0238">DNA-binding</keyword>
<evidence type="ECO:0000256" key="1">
    <source>
        <dbReference type="ARBA" id="ARBA00004123"/>
    </source>
</evidence>